<evidence type="ECO:0000256" key="2">
    <source>
        <dbReference type="ARBA" id="ARBA00022723"/>
    </source>
</evidence>
<dbReference type="EMBL" id="CP120371">
    <property type="protein sequence ID" value="WEX82808.1"/>
    <property type="molecule type" value="Genomic_DNA"/>
</dbReference>
<keyword evidence="4" id="KW-0456">Lyase</keyword>
<keyword evidence="3" id="KW-0862">Zinc</keyword>
<evidence type="ECO:0000256" key="4">
    <source>
        <dbReference type="ARBA" id="ARBA00023239"/>
    </source>
</evidence>
<sequence>MSARSLPWEGGCRCGQVRIKVSAPPLLTMACHCTGCQRMTASAFSLSVAIPSEGFAVTTGEPVIGGLHGATRHYFCPYCMSWMFTRVEGMDWFVNVRATMLDDPRWFTPFIETWTSEGLPWATTPAVHSYETLPPLEAYEGLLQEYATLST</sequence>
<gene>
    <name evidence="6" type="ORF">PYH38_005138</name>
</gene>
<organism evidence="6 7">
    <name type="scientific">Sinorhizobium numidicum</name>
    <dbReference type="NCBI Taxonomy" id="680248"/>
    <lineage>
        <taxon>Bacteria</taxon>
        <taxon>Pseudomonadati</taxon>
        <taxon>Pseudomonadota</taxon>
        <taxon>Alphaproteobacteria</taxon>
        <taxon>Hyphomicrobiales</taxon>
        <taxon>Rhizobiaceae</taxon>
        <taxon>Sinorhizobium/Ensifer group</taxon>
        <taxon>Sinorhizobium</taxon>
    </lineage>
</organism>
<evidence type="ECO:0000256" key="1">
    <source>
        <dbReference type="ARBA" id="ARBA00005495"/>
    </source>
</evidence>
<dbReference type="Gene3D" id="3.90.1590.10">
    <property type="entry name" value="glutathione-dependent formaldehyde- activating enzyme (gfa)"/>
    <property type="match status" value="1"/>
</dbReference>
<dbReference type="Pfam" id="PF04828">
    <property type="entry name" value="GFA"/>
    <property type="match status" value="1"/>
</dbReference>
<feature type="domain" description="CENP-V/GFA" evidence="5">
    <location>
        <begin position="8"/>
        <end position="131"/>
    </location>
</feature>
<protein>
    <submittedName>
        <fullName evidence="6">GFA family protein</fullName>
    </submittedName>
</protein>
<dbReference type="Proteomes" id="UP001235547">
    <property type="component" value="Chromosome 1"/>
</dbReference>
<dbReference type="RefSeq" id="WP_280733553.1">
    <property type="nucleotide sequence ID" value="NZ_CP120368.1"/>
</dbReference>
<dbReference type="PANTHER" id="PTHR33337:SF40">
    <property type="entry name" value="CENP-V_GFA DOMAIN-CONTAINING PROTEIN-RELATED"/>
    <property type="match status" value="1"/>
</dbReference>
<accession>A0ABY8CZM5</accession>
<reference evidence="6 7" key="1">
    <citation type="submission" date="2023-03" db="EMBL/GenBank/DDBJ databases">
        <authorList>
            <person name="Kaur S."/>
            <person name="Espinosa-Saiz D."/>
            <person name="Velazquez E."/>
            <person name="Menendez E."/>
            <person name="diCenzo G.C."/>
        </authorList>
    </citation>
    <scope>NUCLEOTIDE SEQUENCE [LARGE SCALE GENOMIC DNA]</scope>
    <source>
        <strain evidence="6 7">LMG 27395</strain>
    </source>
</reference>
<keyword evidence="2" id="KW-0479">Metal-binding</keyword>
<evidence type="ECO:0000259" key="5">
    <source>
        <dbReference type="PROSITE" id="PS51891"/>
    </source>
</evidence>
<keyword evidence="7" id="KW-1185">Reference proteome</keyword>
<name>A0ABY8CZM5_9HYPH</name>
<dbReference type="InterPro" id="IPR006913">
    <property type="entry name" value="CENP-V/GFA"/>
</dbReference>
<proteinExistence type="inferred from homology"/>
<dbReference type="InterPro" id="IPR011057">
    <property type="entry name" value="Mss4-like_sf"/>
</dbReference>
<evidence type="ECO:0000313" key="6">
    <source>
        <dbReference type="EMBL" id="WEX82808.1"/>
    </source>
</evidence>
<dbReference type="SUPFAM" id="SSF51316">
    <property type="entry name" value="Mss4-like"/>
    <property type="match status" value="1"/>
</dbReference>
<dbReference type="PANTHER" id="PTHR33337">
    <property type="entry name" value="GFA DOMAIN-CONTAINING PROTEIN"/>
    <property type="match status" value="1"/>
</dbReference>
<comment type="similarity">
    <text evidence="1">Belongs to the Gfa family.</text>
</comment>
<evidence type="ECO:0000256" key="3">
    <source>
        <dbReference type="ARBA" id="ARBA00022833"/>
    </source>
</evidence>
<evidence type="ECO:0000313" key="7">
    <source>
        <dbReference type="Proteomes" id="UP001235547"/>
    </source>
</evidence>
<dbReference type="PROSITE" id="PS51891">
    <property type="entry name" value="CENP_V_GFA"/>
    <property type="match status" value="1"/>
</dbReference>
<dbReference type="PROSITE" id="PS51257">
    <property type="entry name" value="PROKAR_LIPOPROTEIN"/>
    <property type="match status" value="1"/>
</dbReference>